<accession>A0A8B6H2U2</accession>
<reference evidence="3" key="1">
    <citation type="submission" date="2018-11" db="EMBL/GenBank/DDBJ databases">
        <authorList>
            <person name="Alioto T."/>
            <person name="Alioto T."/>
        </authorList>
    </citation>
    <scope>NUCLEOTIDE SEQUENCE</scope>
</reference>
<keyword evidence="4" id="KW-1185">Reference proteome</keyword>
<feature type="compositionally biased region" description="Basic and acidic residues" evidence="1">
    <location>
        <begin position="248"/>
        <end position="257"/>
    </location>
</feature>
<evidence type="ECO:0000256" key="2">
    <source>
        <dbReference type="SAM" id="Phobius"/>
    </source>
</evidence>
<evidence type="ECO:0000313" key="3">
    <source>
        <dbReference type="EMBL" id="VDI73183.1"/>
    </source>
</evidence>
<dbReference type="EMBL" id="UYJE01009401">
    <property type="protein sequence ID" value="VDI73183.1"/>
    <property type="molecule type" value="Genomic_DNA"/>
</dbReference>
<evidence type="ECO:0000313" key="4">
    <source>
        <dbReference type="Proteomes" id="UP000596742"/>
    </source>
</evidence>
<proteinExistence type="predicted"/>
<protein>
    <submittedName>
        <fullName evidence="3">Uncharacterized protein</fullName>
    </submittedName>
</protein>
<feature type="compositionally biased region" description="Basic residues" evidence="1">
    <location>
        <begin position="258"/>
        <end position="269"/>
    </location>
</feature>
<gene>
    <name evidence="3" type="ORF">MGAL_10B010051</name>
</gene>
<feature type="transmembrane region" description="Helical" evidence="2">
    <location>
        <begin position="23"/>
        <end position="45"/>
    </location>
</feature>
<dbReference type="Proteomes" id="UP000596742">
    <property type="component" value="Unassembled WGS sequence"/>
</dbReference>
<dbReference type="OrthoDB" id="6058977at2759"/>
<comment type="caution">
    <text evidence="3">The sequence shown here is derived from an EMBL/GenBank/DDBJ whole genome shotgun (WGS) entry which is preliminary data.</text>
</comment>
<sequence>MEKTTQNAATAGKMHDLPPDKALLYWIPSGLVAIGMLITLLCSFWKFHKRKLFIRQLQQEYMEVNLAIKRPRIGAIRCNTHGARWEDLMASLSSSNFPNIGPYFRHINQVKTLNPCATLYEEKEDSPDRHLPDKYKHGVYEHEIKTGINAYYEQTGYIETETKHSEKKKKKKRSRFNVYGATYHNKDSGNSIEIATASSPRRLPVIENHLWTDYKRSSPPSNERNIPSIYYARSFIHSNDNEVFSPPHKVEQTESKRSVKQSKHSKREKTKQEERVFWVLAADIQQSAV</sequence>
<feature type="region of interest" description="Disordered" evidence="1">
    <location>
        <begin position="242"/>
        <end position="272"/>
    </location>
</feature>
<evidence type="ECO:0000256" key="1">
    <source>
        <dbReference type="SAM" id="MobiDB-lite"/>
    </source>
</evidence>
<keyword evidence="2" id="KW-0472">Membrane</keyword>
<organism evidence="3 4">
    <name type="scientific">Mytilus galloprovincialis</name>
    <name type="common">Mediterranean mussel</name>
    <dbReference type="NCBI Taxonomy" id="29158"/>
    <lineage>
        <taxon>Eukaryota</taxon>
        <taxon>Metazoa</taxon>
        <taxon>Spiralia</taxon>
        <taxon>Lophotrochozoa</taxon>
        <taxon>Mollusca</taxon>
        <taxon>Bivalvia</taxon>
        <taxon>Autobranchia</taxon>
        <taxon>Pteriomorphia</taxon>
        <taxon>Mytilida</taxon>
        <taxon>Mytiloidea</taxon>
        <taxon>Mytilidae</taxon>
        <taxon>Mytilinae</taxon>
        <taxon>Mytilus</taxon>
    </lineage>
</organism>
<keyword evidence="2" id="KW-1133">Transmembrane helix</keyword>
<dbReference type="AlphaFoldDB" id="A0A8B6H2U2"/>
<keyword evidence="2" id="KW-0812">Transmembrane</keyword>
<name>A0A8B6H2U2_MYTGA</name>